<keyword evidence="7" id="KW-1185">Reference proteome</keyword>
<sequence>MDVLSFNSTNHQLLRLKTQFMQVPPTIGIESRVLTGSVGPNKNTSLMVGSIQDMIFQDSEKPAAHVTGCNLSASGYGRLQWEHNKGIAFLRGIDYKEGALVIKKSGHYFIYSKILLGEIGCDVERNGFLKQIVFKEGDAYPQPIELMAVRKFFCTGQNSDRWLDNSYLGAIFDFNEGDHVFIKITDKRLLKISNHAETFFGAFMI</sequence>
<proteinExistence type="inferred from homology"/>
<accession>A0A401T050</accession>
<dbReference type="GO" id="GO:0016020">
    <property type="term" value="C:membrane"/>
    <property type="evidence" value="ECO:0007669"/>
    <property type="project" value="UniProtKB-SubCell"/>
</dbReference>
<dbReference type="STRING" id="137246.A0A401T050"/>
<dbReference type="Gene3D" id="2.60.120.40">
    <property type="match status" value="1"/>
</dbReference>
<dbReference type="PRINTS" id="PR01234">
    <property type="entry name" value="TNECROSISFCT"/>
</dbReference>
<feature type="domain" description="THD" evidence="5">
    <location>
        <begin position="62"/>
        <end position="205"/>
    </location>
</feature>
<dbReference type="GO" id="GO:0005615">
    <property type="term" value="C:extracellular space"/>
    <property type="evidence" value="ECO:0007669"/>
    <property type="project" value="UniProtKB-KW"/>
</dbReference>
<dbReference type="PANTHER" id="PTHR11471">
    <property type="entry name" value="TUMOR NECROSIS FACTOR FAMILY MEMBER"/>
    <property type="match status" value="1"/>
</dbReference>
<protein>
    <recommendedName>
        <fullName evidence="5">THD domain-containing protein</fullName>
    </recommendedName>
</protein>
<evidence type="ECO:0000256" key="2">
    <source>
        <dbReference type="ARBA" id="ARBA00008670"/>
    </source>
</evidence>
<dbReference type="SUPFAM" id="SSF49842">
    <property type="entry name" value="TNF-like"/>
    <property type="match status" value="1"/>
</dbReference>
<dbReference type="EMBL" id="BEZZ01000775">
    <property type="protein sequence ID" value="GCC36023.1"/>
    <property type="molecule type" value="Genomic_DNA"/>
</dbReference>
<evidence type="ECO:0000256" key="3">
    <source>
        <dbReference type="ARBA" id="ARBA00022514"/>
    </source>
</evidence>
<keyword evidence="4" id="KW-0472">Membrane</keyword>
<dbReference type="PANTHER" id="PTHR11471:SF34">
    <property type="entry name" value="TUMOR NECROSIS FACTOR LIGAND SUPERFAMILY MEMBER 14"/>
    <property type="match status" value="1"/>
</dbReference>
<dbReference type="SMART" id="SM00207">
    <property type="entry name" value="TNF"/>
    <property type="match status" value="1"/>
</dbReference>
<dbReference type="OrthoDB" id="6116320at2759"/>
<dbReference type="Proteomes" id="UP000287033">
    <property type="component" value="Unassembled WGS sequence"/>
</dbReference>
<evidence type="ECO:0000256" key="1">
    <source>
        <dbReference type="ARBA" id="ARBA00004370"/>
    </source>
</evidence>
<keyword evidence="3" id="KW-0202">Cytokine</keyword>
<evidence type="ECO:0000313" key="7">
    <source>
        <dbReference type="Proteomes" id="UP000287033"/>
    </source>
</evidence>
<comment type="subcellular location">
    <subcellularLocation>
        <location evidence="1">Membrane</location>
    </subcellularLocation>
</comment>
<dbReference type="InterPro" id="IPR006053">
    <property type="entry name" value="TNF"/>
</dbReference>
<organism evidence="6 7">
    <name type="scientific">Chiloscyllium punctatum</name>
    <name type="common">Brownbanded bambooshark</name>
    <name type="synonym">Hemiscyllium punctatum</name>
    <dbReference type="NCBI Taxonomy" id="137246"/>
    <lineage>
        <taxon>Eukaryota</taxon>
        <taxon>Metazoa</taxon>
        <taxon>Chordata</taxon>
        <taxon>Craniata</taxon>
        <taxon>Vertebrata</taxon>
        <taxon>Chondrichthyes</taxon>
        <taxon>Elasmobranchii</taxon>
        <taxon>Galeomorphii</taxon>
        <taxon>Galeoidea</taxon>
        <taxon>Orectolobiformes</taxon>
        <taxon>Hemiscylliidae</taxon>
        <taxon>Chiloscyllium</taxon>
    </lineage>
</organism>
<evidence type="ECO:0000313" key="6">
    <source>
        <dbReference type="EMBL" id="GCC36023.1"/>
    </source>
</evidence>
<comment type="caution">
    <text evidence="6">The sequence shown here is derived from an EMBL/GenBank/DDBJ whole genome shotgun (WGS) entry which is preliminary data.</text>
</comment>
<dbReference type="GO" id="GO:0006955">
    <property type="term" value="P:immune response"/>
    <property type="evidence" value="ECO:0007669"/>
    <property type="project" value="InterPro"/>
</dbReference>
<dbReference type="InterPro" id="IPR008983">
    <property type="entry name" value="Tumour_necrosis_fac-like_dom"/>
</dbReference>
<dbReference type="PROSITE" id="PS50049">
    <property type="entry name" value="THD_2"/>
    <property type="match status" value="1"/>
</dbReference>
<comment type="similarity">
    <text evidence="2">Belongs to the tumor necrosis factor family.</text>
</comment>
<evidence type="ECO:0000256" key="4">
    <source>
        <dbReference type="ARBA" id="ARBA00023136"/>
    </source>
</evidence>
<gene>
    <name evidence="6" type="ORF">chiPu_0014514</name>
</gene>
<dbReference type="Pfam" id="PF00229">
    <property type="entry name" value="TNF"/>
    <property type="match status" value="1"/>
</dbReference>
<dbReference type="GO" id="GO:0005125">
    <property type="term" value="F:cytokine activity"/>
    <property type="evidence" value="ECO:0007669"/>
    <property type="project" value="UniProtKB-KW"/>
</dbReference>
<dbReference type="GO" id="GO:0005164">
    <property type="term" value="F:tumor necrosis factor receptor binding"/>
    <property type="evidence" value="ECO:0007669"/>
    <property type="project" value="InterPro"/>
</dbReference>
<dbReference type="CDD" id="cd00184">
    <property type="entry name" value="TNF"/>
    <property type="match status" value="1"/>
</dbReference>
<name>A0A401T050_CHIPU</name>
<reference evidence="6 7" key="1">
    <citation type="journal article" date="2018" name="Nat. Ecol. Evol.">
        <title>Shark genomes provide insights into elasmobranch evolution and the origin of vertebrates.</title>
        <authorList>
            <person name="Hara Y"/>
            <person name="Yamaguchi K"/>
            <person name="Onimaru K"/>
            <person name="Kadota M"/>
            <person name="Koyanagi M"/>
            <person name="Keeley SD"/>
            <person name="Tatsumi K"/>
            <person name="Tanaka K"/>
            <person name="Motone F"/>
            <person name="Kageyama Y"/>
            <person name="Nozu R"/>
            <person name="Adachi N"/>
            <person name="Nishimura O"/>
            <person name="Nakagawa R"/>
            <person name="Tanegashima C"/>
            <person name="Kiyatake I"/>
            <person name="Matsumoto R"/>
            <person name="Murakumo K"/>
            <person name="Nishida K"/>
            <person name="Terakita A"/>
            <person name="Kuratani S"/>
            <person name="Sato K"/>
            <person name="Hyodo S Kuraku.S."/>
        </authorList>
    </citation>
    <scope>NUCLEOTIDE SEQUENCE [LARGE SCALE GENOMIC DNA]</scope>
</reference>
<dbReference type="AlphaFoldDB" id="A0A401T050"/>
<dbReference type="OMA" id="MLWHINN"/>
<evidence type="ECO:0000259" key="5">
    <source>
        <dbReference type="PROSITE" id="PS50049"/>
    </source>
</evidence>
<dbReference type="InterPro" id="IPR006052">
    <property type="entry name" value="TNF_dom"/>
</dbReference>